<dbReference type="EnsemblMetazoa" id="ADIR015019-RA">
    <property type="protein sequence ID" value="ADIR015019-PA"/>
    <property type="gene ID" value="ADIR015019"/>
</dbReference>
<dbReference type="AlphaFoldDB" id="A0A182NYY0"/>
<keyword evidence="2" id="KW-1185">Reference proteome</keyword>
<proteinExistence type="predicted"/>
<evidence type="ECO:0000313" key="1">
    <source>
        <dbReference type="EnsemblMetazoa" id="ADIR015019-PA"/>
    </source>
</evidence>
<accession>A0A182NYY0</accession>
<name>A0A182NYY0_9DIPT</name>
<reference evidence="2" key="1">
    <citation type="submission" date="2013-03" db="EMBL/GenBank/DDBJ databases">
        <title>The Genome Sequence of Anopheles dirus WRAIR2.</title>
        <authorList>
            <consortium name="The Broad Institute Genomics Platform"/>
            <person name="Neafsey D.E."/>
            <person name="Walton C."/>
            <person name="Walker B."/>
            <person name="Young S.K."/>
            <person name="Zeng Q."/>
            <person name="Gargeya S."/>
            <person name="Fitzgerald M."/>
            <person name="Haas B."/>
            <person name="Abouelleil A."/>
            <person name="Allen A.W."/>
            <person name="Alvarado L."/>
            <person name="Arachchi H.M."/>
            <person name="Berlin A.M."/>
            <person name="Chapman S.B."/>
            <person name="Gainer-Dewar J."/>
            <person name="Goldberg J."/>
            <person name="Griggs A."/>
            <person name="Gujja S."/>
            <person name="Hansen M."/>
            <person name="Howarth C."/>
            <person name="Imamovic A."/>
            <person name="Ireland A."/>
            <person name="Larimer J."/>
            <person name="McCowan C."/>
            <person name="Murphy C."/>
            <person name="Pearson M."/>
            <person name="Poon T.W."/>
            <person name="Priest M."/>
            <person name="Roberts A."/>
            <person name="Saif S."/>
            <person name="Shea T."/>
            <person name="Sisk P."/>
            <person name="Sykes S."/>
            <person name="Wortman J."/>
            <person name="Nusbaum C."/>
            <person name="Birren B."/>
        </authorList>
    </citation>
    <scope>NUCLEOTIDE SEQUENCE [LARGE SCALE GENOMIC DNA]</scope>
    <source>
        <strain evidence="2">WRAIR2</strain>
    </source>
</reference>
<protein>
    <submittedName>
        <fullName evidence="1">Uncharacterized protein</fullName>
    </submittedName>
</protein>
<reference evidence="1" key="2">
    <citation type="submission" date="2020-05" db="UniProtKB">
        <authorList>
            <consortium name="EnsemblMetazoa"/>
        </authorList>
    </citation>
    <scope>IDENTIFICATION</scope>
    <source>
        <strain evidence="1">WRAIR2</strain>
    </source>
</reference>
<dbReference type="Proteomes" id="UP000075884">
    <property type="component" value="Unassembled WGS sequence"/>
</dbReference>
<dbReference type="VEuPathDB" id="VectorBase:ADIR015019"/>
<organism evidence="1 2">
    <name type="scientific">Anopheles dirus</name>
    <dbReference type="NCBI Taxonomy" id="7168"/>
    <lineage>
        <taxon>Eukaryota</taxon>
        <taxon>Metazoa</taxon>
        <taxon>Ecdysozoa</taxon>
        <taxon>Arthropoda</taxon>
        <taxon>Hexapoda</taxon>
        <taxon>Insecta</taxon>
        <taxon>Pterygota</taxon>
        <taxon>Neoptera</taxon>
        <taxon>Endopterygota</taxon>
        <taxon>Diptera</taxon>
        <taxon>Nematocera</taxon>
        <taxon>Culicoidea</taxon>
        <taxon>Culicidae</taxon>
        <taxon>Anophelinae</taxon>
        <taxon>Anopheles</taxon>
    </lineage>
</organism>
<sequence>MCVYCVSLHNCSAQNNKTKRKEKTYIDPGESY</sequence>
<evidence type="ECO:0000313" key="2">
    <source>
        <dbReference type="Proteomes" id="UP000075884"/>
    </source>
</evidence>